<sequence>MQQPHMLWSEGDDELHEKANETIRRHLLWSHRVNWEGTQLGKELTKPKETPVRKTVLPATSFGNLNDYGCVICSSDLKRTTVVESKSTLSSVPRNSSEAVIFNSKLLFI</sequence>
<organism evidence="1 2">
    <name type="scientific">Galdieria sulphuraria</name>
    <name type="common">Red alga</name>
    <dbReference type="NCBI Taxonomy" id="130081"/>
    <lineage>
        <taxon>Eukaryota</taxon>
        <taxon>Rhodophyta</taxon>
        <taxon>Bangiophyceae</taxon>
        <taxon>Galdieriales</taxon>
        <taxon>Galdieriaceae</taxon>
        <taxon>Galdieria</taxon>
    </lineage>
</organism>
<gene>
    <name evidence="1" type="ORF">Gasu_08870</name>
</gene>
<dbReference type="GeneID" id="17090430"/>
<dbReference type="OrthoDB" id="10456285at2759"/>
<protein>
    <submittedName>
        <fullName evidence="1">Uncharacterized protein</fullName>
    </submittedName>
</protein>
<name>M2Y7K6_GALSU</name>
<keyword evidence="2" id="KW-1185">Reference proteome</keyword>
<dbReference type="Proteomes" id="UP000030680">
    <property type="component" value="Unassembled WGS sequence"/>
</dbReference>
<evidence type="ECO:0000313" key="2">
    <source>
        <dbReference type="Proteomes" id="UP000030680"/>
    </source>
</evidence>
<dbReference type="KEGG" id="gsl:Gasu_08870"/>
<proteinExistence type="predicted"/>
<dbReference type="Gramene" id="EME31809">
    <property type="protein sequence ID" value="EME31809"/>
    <property type="gene ID" value="Gasu_08870"/>
</dbReference>
<dbReference type="EMBL" id="KB454489">
    <property type="protein sequence ID" value="EME31809.1"/>
    <property type="molecule type" value="Genomic_DNA"/>
</dbReference>
<evidence type="ECO:0000313" key="1">
    <source>
        <dbReference type="EMBL" id="EME31809.1"/>
    </source>
</evidence>
<reference evidence="2" key="1">
    <citation type="journal article" date="2013" name="Science">
        <title>Gene transfer from bacteria and archaea facilitated evolution of an extremophilic eukaryote.</title>
        <authorList>
            <person name="Schonknecht G."/>
            <person name="Chen W.H."/>
            <person name="Ternes C.M."/>
            <person name="Barbier G.G."/>
            <person name="Shrestha R.P."/>
            <person name="Stanke M."/>
            <person name="Brautigam A."/>
            <person name="Baker B.J."/>
            <person name="Banfield J.F."/>
            <person name="Garavito R.M."/>
            <person name="Carr K."/>
            <person name="Wilkerson C."/>
            <person name="Rensing S.A."/>
            <person name="Gagneul D."/>
            <person name="Dickenson N.E."/>
            <person name="Oesterhelt C."/>
            <person name="Lercher M.J."/>
            <person name="Weber A.P."/>
        </authorList>
    </citation>
    <scope>NUCLEOTIDE SEQUENCE [LARGE SCALE GENOMIC DNA]</scope>
    <source>
        <strain evidence="2">074W</strain>
    </source>
</reference>
<dbReference type="AlphaFoldDB" id="M2Y7K6"/>
<dbReference type="RefSeq" id="XP_005708329.1">
    <property type="nucleotide sequence ID" value="XM_005708272.1"/>
</dbReference>
<accession>M2Y7K6</accession>